<proteinExistence type="predicted"/>
<comment type="caution">
    <text evidence="2">The sequence shown here is derived from an EMBL/GenBank/DDBJ whole genome shotgun (WGS) entry which is preliminary data.</text>
</comment>
<dbReference type="InterPro" id="IPR001853">
    <property type="entry name" value="DSBA-like_thioredoxin_dom"/>
</dbReference>
<dbReference type="EMBL" id="JAURUR010000013">
    <property type="protein sequence ID" value="MDP9765653.1"/>
    <property type="molecule type" value="Genomic_DNA"/>
</dbReference>
<dbReference type="Pfam" id="PF01323">
    <property type="entry name" value="DSBA"/>
    <property type="match status" value="1"/>
</dbReference>
<evidence type="ECO:0000313" key="2">
    <source>
        <dbReference type="EMBL" id="MDP9765653.1"/>
    </source>
</evidence>
<gene>
    <name evidence="2" type="ORF">QO006_003106</name>
</gene>
<evidence type="ECO:0000313" key="3">
    <source>
        <dbReference type="Proteomes" id="UP001232163"/>
    </source>
</evidence>
<dbReference type="RefSeq" id="WP_307467947.1">
    <property type="nucleotide sequence ID" value="NZ_JAURUR010000013.1"/>
</dbReference>
<dbReference type="SUPFAM" id="SSF52833">
    <property type="entry name" value="Thioredoxin-like"/>
    <property type="match status" value="1"/>
</dbReference>
<dbReference type="Gene3D" id="3.40.30.10">
    <property type="entry name" value="Glutaredoxin"/>
    <property type="match status" value="1"/>
</dbReference>
<dbReference type="GO" id="GO:0016853">
    <property type="term" value="F:isomerase activity"/>
    <property type="evidence" value="ECO:0007669"/>
    <property type="project" value="UniProtKB-KW"/>
</dbReference>
<accession>A0ABT9MGE5</accession>
<dbReference type="InterPro" id="IPR036249">
    <property type="entry name" value="Thioredoxin-like_sf"/>
</dbReference>
<sequence length="208" mass="22949">MTDLYLDFLCPYAWRGVELAAVLRAEGEAFRLRHYSLVEGNHPDNSSARTWQITAQAAPAGGESGWQAQSLQAFLAAQAAALQGEEARWAFTLALLRARHEARQDLTEPAFAQAAQDAGLDLERWAQDRADDVARRADLRAELDAAAEIGVFGTPTFVLPDGAAAYYRFEHLTRDPAVARERWTLYRTVLGSEAGIGTIKRAKHRPAK</sequence>
<dbReference type="PANTHER" id="PTHR13887:SF41">
    <property type="entry name" value="THIOREDOXIN SUPERFAMILY PROTEIN"/>
    <property type="match status" value="1"/>
</dbReference>
<evidence type="ECO:0000259" key="1">
    <source>
        <dbReference type="Pfam" id="PF01323"/>
    </source>
</evidence>
<keyword evidence="2" id="KW-0413">Isomerase</keyword>
<name>A0ABT9MGE5_9DEIO</name>
<reference evidence="2 3" key="1">
    <citation type="submission" date="2023-07" db="EMBL/GenBank/DDBJ databases">
        <title>Genomic Encyclopedia of Type Strains, Phase IV (KMG-IV): sequencing the most valuable type-strain genomes for metagenomic binning, comparative biology and taxonomic classification.</title>
        <authorList>
            <person name="Goeker M."/>
        </authorList>
    </citation>
    <scope>NUCLEOTIDE SEQUENCE [LARGE SCALE GENOMIC DNA]</scope>
    <source>
        <strain evidence="2 3">NIO-1023</strain>
    </source>
</reference>
<dbReference type="Proteomes" id="UP001232163">
    <property type="component" value="Unassembled WGS sequence"/>
</dbReference>
<keyword evidence="3" id="KW-1185">Reference proteome</keyword>
<organism evidence="2 3">
    <name type="scientific">Deinococcus enclensis</name>
    <dbReference type="NCBI Taxonomy" id="1049582"/>
    <lineage>
        <taxon>Bacteria</taxon>
        <taxon>Thermotogati</taxon>
        <taxon>Deinococcota</taxon>
        <taxon>Deinococci</taxon>
        <taxon>Deinococcales</taxon>
        <taxon>Deinococcaceae</taxon>
        <taxon>Deinococcus</taxon>
    </lineage>
</organism>
<dbReference type="PANTHER" id="PTHR13887">
    <property type="entry name" value="GLUTATHIONE S-TRANSFERASE KAPPA"/>
    <property type="match status" value="1"/>
</dbReference>
<protein>
    <submittedName>
        <fullName evidence="2">DsbA family dithiol-disulfide isomerase</fullName>
    </submittedName>
</protein>
<feature type="domain" description="DSBA-like thioredoxin" evidence="1">
    <location>
        <begin position="3"/>
        <end position="162"/>
    </location>
</feature>